<dbReference type="Proteomes" id="UP001280121">
    <property type="component" value="Unassembled WGS sequence"/>
</dbReference>
<dbReference type="InterPro" id="IPR013581">
    <property type="entry name" value="PDR_assoc"/>
</dbReference>
<gene>
    <name evidence="4" type="ORF">Ddye_014517</name>
</gene>
<feature type="transmembrane region" description="Helical" evidence="2">
    <location>
        <begin position="15"/>
        <end position="40"/>
    </location>
</feature>
<comment type="caution">
    <text evidence="4">The sequence shown here is derived from an EMBL/GenBank/DDBJ whole genome shotgun (WGS) entry which is preliminary data.</text>
</comment>
<dbReference type="AlphaFoldDB" id="A0AAD9X807"/>
<dbReference type="EMBL" id="JANJYI010000004">
    <property type="protein sequence ID" value="KAK2654661.1"/>
    <property type="molecule type" value="Genomic_DNA"/>
</dbReference>
<feature type="domain" description="Plant PDR ABC transporter associated" evidence="3">
    <location>
        <begin position="6"/>
        <end position="50"/>
    </location>
</feature>
<keyword evidence="2" id="KW-0472">Membrane</keyword>
<organism evidence="4 5">
    <name type="scientific">Dipteronia dyeriana</name>
    <dbReference type="NCBI Taxonomy" id="168575"/>
    <lineage>
        <taxon>Eukaryota</taxon>
        <taxon>Viridiplantae</taxon>
        <taxon>Streptophyta</taxon>
        <taxon>Embryophyta</taxon>
        <taxon>Tracheophyta</taxon>
        <taxon>Spermatophyta</taxon>
        <taxon>Magnoliopsida</taxon>
        <taxon>eudicotyledons</taxon>
        <taxon>Gunneridae</taxon>
        <taxon>Pentapetalae</taxon>
        <taxon>rosids</taxon>
        <taxon>malvids</taxon>
        <taxon>Sapindales</taxon>
        <taxon>Sapindaceae</taxon>
        <taxon>Hippocastanoideae</taxon>
        <taxon>Acereae</taxon>
        <taxon>Dipteronia</taxon>
    </lineage>
</organism>
<dbReference type="PANTHER" id="PTHR48040:SF53">
    <property type="entry name" value="ABC TRANSPORTER G FAMILY MEMBER 35-LIKE"/>
    <property type="match status" value="1"/>
</dbReference>
<evidence type="ECO:0000256" key="2">
    <source>
        <dbReference type="SAM" id="Phobius"/>
    </source>
</evidence>
<accession>A0AAD9X807</accession>
<feature type="compositionally biased region" description="Polar residues" evidence="1">
    <location>
        <begin position="71"/>
        <end position="86"/>
    </location>
</feature>
<keyword evidence="2" id="KW-0812">Transmembrane</keyword>
<name>A0AAD9X807_9ROSI</name>
<protein>
    <recommendedName>
        <fullName evidence="3">Plant PDR ABC transporter associated domain-containing protein</fullName>
    </recommendedName>
</protein>
<keyword evidence="5" id="KW-1185">Reference proteome</keyword>
<dbReference type="Pfam" id="PF08370">
    <property type="entry name" value="PDR_assoc"/>
    <property type="match status" value="1"/>
</dbReference>
<dbReference type="PANTHER" id="PTHR48040">
    <property type="entry name" value="PLEIOTROPIC DRUG RESISTANCE PROTEIN 1-LIKE ISOFORM X1"/>
    <property type="match status" value="1"/>
</dbReference>
<evidence type="ECO:0000256" key="1">
    <source>
        <dbReference type="SAM" id="MobiDB-lite"/>
    </source>
</evidence>
<evidence type="ECO:0000313" key="4">
    <source>
        <dbReference type="EMBL" id="KAK2654661.1"/>
    </source>
</evidence>
<reference evidence="4" key="1">
    <citation type="journal article" date="2023" name="Plant J.">
        <title>Genome sequences and population genomics provide insights into the demographic history, inbreeding, and mutation load of two 'living fossil' tree species of Dipteronia.</title>
        <authorList>
            <person name="Feng Y."/>
            <person name="Comes H.P."/>
            <person name="Chen J."/>
            <person name="Zhu S."/>
            <person name="Lu R."/>
            <person name="Zhang X."/>
            <person name="Li P."/>
            <person name="Qiu J."/>
            <person name="Olsen K.M."/>
            <person name="Qiu Y."/>
        </authorList>
    </citation>
    <scope>NUCLEOTIDE SEQUENCE</scope>
    <source>
        <strain evidence="4">KIB01</strain>
    </source>
</reference>
<keyword evidence="2" id="KW-1133">Transmembrane helix</keyword>
<evidence type="ECO:0000259" key="3">
    <source>
        <dbReference type="Pfam" id="PF08370"/>
    </source>
</evidence>
<sequence>MSYSIEKFDVDHKRYWYWIGVVVGFTILFNVLFTFSLTYLNHLAKPQAMISEEEANEQSNQRRTKRKAESKTFSTGEMESSQSNNAAGEDSYEVEDGIAVKKRTILLFTPLSMLFDGVNFFVDMSLVRI</sequence>
<evidence type="ECO:0000313" key="5">
    <source>
        <dbReference type="Proteomes" id="UP001280121"/>
    </source>
</evidence>
<feature type="region of interest" description="Disordered" evidence="1">
    <location>
        <begin position="51"/>
        <end position="93"/>
    </location>
</feature>
<proteinExistence type="predicted"/>